<organism evidence="1">
    <name type="scientific">Anguilla anguilla</name>
    <name type="common">European freshwater eel</name>
    <name type="synonym">Muraena anguilla</name>
    <dbReference type="NCBI Taxonomy" id="7936"/>
    <lineage>
        <taxon>Eukaryota</taxon>
        <taxon>Metazoa</taxon>
        <taxon>Chordata</taxon>
        <taxon>Craniata</taxon>
        <taxon>Vertebrata</taxon>
        <taxon>Euteleostomi</taxon>
        <taxon>Actinopterygii</taxon>
        <taxon>Neopterygii</taxon>
        <taxon>Teleostei</taxon>
        <taxon>Anguilliformes</taxon>
        <taxon>Anguillidae</taxon>
        <taxon>Anguilla</taxon>
    </lineage>
</organism>
<sequence>MEGTHLAILSIRVSVNESSLCEHAQLTLQGRFQPHVLEVVCSWTFCFYAEMRASS</sequence>
<evidence type="ECO:0000313" key="1">
    <source>
        <dbReference type="EMBL" id="JAH75224.1"/>
    </source>
</evidence>
<reference evidence="1" key="1">
    <citation type="submission" date="2014-11" db="EMBL/GenBank/DDBJ databases">
        <authorList>
            <person name="Amaro Gonzalez C."/>
        </authorList>
    </citation>
    <scope>NUCLEOTIDE SEQUENCE</scope>
</reference>
<accession>A0A0E9VAW6</accession>
<reference evidence="1" key="2">
    <citation type="journal article" date="2015" name="Fish Shellfish Immunol.">
        <title>Early steps in the European eel (Anguilla anguilla)-Vibrio vulnificus interaction in the gills: Role of the RtxA13 toxin.</title>
        <authorList>
            <person name="Callol A."/>
            <person name="Pajuelo D."/>
            <person name="Ebbesson L."/>
            <person name="Teles M."/>
            <person name="MacKenzie S."/>
            <person name="Amaro C."/>
        </authorList>
    </citation>
    <scope>NUCLEOTIDE SEQUENCE</scope>
</reference>
<proteinExistence type="predicted"/>
<dbReference type="EMBL" id="GBXM01033353">
    <property type="protein sequence ID" value="JAH75224.1"/>
    <property type="molecule type" value="Transcribed_RNA"/>
</dbReference>
<name>A0A0E9VAW6_ANGAN</name>
<protein>
    <submittedName>
        <fullName evidence="1">Uncharacterized protein</fullName>
    </submittedName>
</protein>
<dbReference type="AlphaFoldDB" id="A0A0E9VAW6"/>